<dbReference type="EMBL" id="FBTU01000026">
    <property type="protein sequence ID" value="CUW19513.1"/>
    <property type="molecule type" value="Genomic_DNA"/>
</dbReference>
<gene>
    <name evidence="1" type="ORF">PL111_1071</name>
</gene>
<dbReference type="Proteomes" id="UP000198868">
    <property type="component" value="Unassembled WGS sequence"/>
</dbReference>
<sequence>MWNLLNQDNKNQYKLLMTNFASLSEAFAQKSSDDNVIIAPIINSKFQEVSFKKSFNATIEDIGNSSYDASVKLSDGSKYIIGIKSFGVKSGFQKIAQFKKDSQQDEWGSIIERIKKRDRKGSSDEDTRDYLELANKIALIRNKRISSSKSQLQGFDFDSEVEAVYHVLMPSGAISKSKQNDEPYIMVGETAYSSIDINSLKIIGPTSPNMLQNFQFTDGQHLYQYNSADSQLLMSFKGHTGNGTSNEDIGIEKWPVNYVEDPFKLFANLNSEATNALSDHVVQSVTFMIKIERRSGFNAWYGAPKNKLTVESVKYRQVVEQAKKCKKLPSDWLSIFKKVALEDFKSNNDKILREQLRDYLINCLAPNSELFEYTTTALWRNYKTPYEVYIPIPNSKKFHDNYPDFFVENGGLLNGKTLVSSKNNRTFTIEFLPSEERMQMFINQDNGKAIQSLNSQFIFGKWVLKKVFQLKDRELLTSDTLDDLGINAITFTKYDDNRPLSMKFTYVDSHNLPKDLWK</sequence>
<name>A0AAN2QWM5_9LACO</name>
<evidence type="ECO:0000313" key="1">
    <source>
        <dbReference type="EMBL" id="CUW19513.1"/>
    </source>
</evidence>
<protein>
    <submittedName>
        <fullName evidence="1">CDS_ID OB3334</fullName>
    </submittedName>
</protein>
<comment type="caution">
    <text evidence="1">The sequence shown here is derived from an EMBL/GenBank/DDBJ whole genome shotgun (WGS) entry which is preliminary data.</text>
</comment>
<dbReference type="AlphaFoldDB" id="A0AAN2QWM5"/>
<proteinExistence type="predicted"/>
<reference evidence="1 2" key="1">
    <citation type="submission" date="2015-12" db="EMBL/GenBank/DDBJ databases">
        <authorList>
            <person name="Andreevskaya M."/>
        </authorList>
    </citation>
    <scope>NUCLEOTIDE SEQUENCE [LARGE SCALE GENOMIC DNA]</scope>
    <source>
        <strain evidence="1 2">PL111</strain>
    </source>
</reference>
<organism evidence="1 2">
    <name type="scientific">Leuconostoc inhae</name>
    <dbReference type="NCBI Taxonomy" id="178001"/>
    <lineage>
        <taxon>Bacteria</taxon>
        <taxon>Bacillati</taxon>
        <taxon>Bacillota</taxon>
        <taxon>Bacilli</taxon>
        <taxon>Lactobacillales</taxon>
        <taxon>Lactobacillaceae</taxon>
        <taxon>Leuconostoc</taxon>
    </lineage>
</organism>
<evidence type="ECO:0000313" key="2">
    <source>
        <dbReference type="Proteomes" id="UP000198868"/>
    </source>
</evidence>
<dbReference type="RefSeq" id="WP_089930405.1">
    <property type="nucleotide sequence ID" value="NZ_FBTU01000026.1"/>
</dbReference>
<accession>A0AAN2QWM5</accession>